<dbReference type="RefSeq" id="WP_119367049.1">
    <property type="nucleotide sequence ID" value="NZ_QXDJ01000003.1"/>
</dbReference>
<name>A0A399INW4_9CLOT</name>
<evidence type="ECO:0000256" key="3">
    <source>
        <dbReference type="ARBA" id="ARBA00023098"/>
    </source>
</evidence>
<evidence type="ECO:0000313" key="6">
    <source>
        <dbReference type="Proteomes" id="UP000265930"/>
    </source>
</evidence>
<dbReference type="SUPFAM" id="SSF53474">
    <property type="entry name" value="alpha/beta-Hydrolases"/>
    <property type="match status" value="1"/>
</dbReference>
<keyword evidence="3" id="KW-0443">Lipid metabolism</keyword>
<dbReference type="Gene3D" id="3.40.50.1820">
    <property type="entry name" value="alpha/beta hydrolase"/>
    <property type="match status" value="1"/>
</dbReference>
<dbReference type="GO" id="GO:0003847">
    <property type="term" value="F:1-alkyl-2-acetylglycerophosphocholine esterase activity"/>
    <property type="evidence" value="ECO:0007669"/>
    <property type="project" value="TreeGrafter"/>
</dbReference>
<dbReference type="EMBL" id="QXDJ01000003">
    <property type="protein sequence ID" value="RII34277.1"/>
    <property type="molecule type" value="Genomic_DNA"/>
</dbReference>
<dbReference type="AlphaFoldDB" id="A0A399INW4"/>
<reference evidence="5 6" key="1">
    <citation type="submission" date="2018-08" db="EMBL/GenBank/DDBJ databases">
        <title>Genome of Clostridium chromiireducens C1, DSM12136.</title>
        <authorList>
            <person name="Xing M."/>
            <person name="Wei Y."/>
            <person name="Ang E.L."/>
            <person name="Zhao H."/>
            <person name="Zhang Y."/>
        </authorList>
    </citation>
    <scope>NUCLEOTIDE SEQUENCE [LARGE SCALE GENOMIC DNA]</scope>
    <source>
        <strain evidence="5 6">C1</strain>
    </source>
</reference>
<dbReference type="PIRSF" id="PIRSF031982">
    <property type="entry name" value="UCP031982_abhydr"/>
    <property type="match status" value="1"/>
</dbReference>
<dbReference type="PANTHER" id="PTHR10272:SF0">
    <property type="entry name" value="PLATELET-ACTIVATING FACTOR ACETYLHYDROLASE"/>
    <property type="match status" value="1"/>
</dbReference>
<dbReference type="InterPro" id="IPR029058">
    <property type="entry name" value="AB_hydrolase_fold"/>
</dbReference>
<proteinExistence type="predicted"/>
<keyword evidence="2" id="KW-0442">Lipid degradation</keyword>
<dbReference type="GO" id="GO:0016042">
    <property type="term" value="P:lipid catabolic process"/>
    <property type="evidence" value="ECO:0007669"/>
    <property type="project" value="UniProtKB-KW"/>
</dbReference>
<organism evidence="5 6">
    <name type="scientific">Clostridium chromiireducens</name>
    <dbReference type="NCBI Taxonomy" id="225345"/>
    <lineage>
        <taxon>Bacteria</taxon>
        <taxon>Bacillati</taxon>
        <taxon>Bacillota</taxon>
        <taxon>Clostridia</taxon>
        <taxon>Eubacteriales</taxon>
        <taxon>Clostridiaceae</taxon>
        <taxon>Clostridium</taxon>
    </lineage>
</organism>
<gene>
    <name evidence="5" type="ORF">D2A34_14090</name>
</gene>
<dbReference type="PANTHER" id="PTHR10272">
    <property type="entry name" value="PLATELET-ACTIVATING FACTOR ACETYLHYDROLASE"/>
    <property type="match status" value="1"/>
</dbReference>
<evidence type="ECO:0000313" key="5">
    <source>
        <dbReference type="EMBL" id="RII34277.1"/>
    </source>
</evidence>
<dbReference type="Proteomes" id="UP000265930">
    <property type="component" value="Unassembled WGS sequence"/>
</dbReference>
<dbReference type="InterPro" id="IPR016986">
    <property type="entry name" value="UCP031982_abhydr"/>
</dbReference>
<protein>
    <submittedName>
        <fullName evidence="5">Alpha/beta fold hydrolase</fullName>
    </submittedName>
</protein>
<dbReference type="Pfam" id="PF00561">
    <property type="entry name" value="Abhydrolase_1"/>
    <property type="match status" value="1"/>
</dbReference>
<sequence>MNSNKYNTYVGSKEIQIRDENKAINFNVLVQYPTNEPSMPIAFGPYTMDVCINAKLLDGEFPLVIISHGNGGSHLLYRTISTHLAKNGYIVAMVEHYGNNRNNNELENSEENLILRPKHISLTIDKILSDSFFSRNIIKDKIAVIGHSMGGYTALALAGGVPRTREGKIIKTSPDQRVKAVVLLAPGAGWFLNGLDNVTIPILMLTAEHDPITPAWNAEFVLQSISDKSLVTFRQIENAGHFSFLSPFPESMKSAKFLPSTDPEGFDREEFHAQLPKEILAYLDEKLS</sequence>
<evidence type="ECO:0000256" key="1">
    <source>
        <dbReference type="ARBA" id="ARBA00022801"/>
    </source>
</evidence>
<evidence type="ECO:0000256" key="2">
    <source>
        <dbReference type="ARBA" id="ARBA00022963"/>
    </source>
</evidence>
<comment type="caution">
    <text evidence="5">The sequence shown here is derived from an EMBL/GenBank/DDBJ whole genome shotgun (WGS) entry which is preliminary data.</text>
</comment>
<evidence type="ECO:0000259" key="4">
    <source>
        <dbReference type="Pfam" id="PF00561"/>
    </source>
</evidence>
<keyword evidence="1 5" id="KW-0378">Hydrolase</keyword>
<accession>A0A399INW4</accession>
<dbReference type="InterPro" id="IPR000073">
    <property type="entry name" value="AB_hydrolase_1"/>
</dbReference>
<feature type="domain" description="AB hydrolase-1" evidence="4">
    <location>
        <begin position="62"/>
        <end position="186"/>
    </location>
</feature>